<organism evidence="9 10">
    <name type="scientific">Microbacterium mangrovi</name>
    <dbReference type="NCBI Taxonomy" id="1348253"/>
    <lineage>
        <taxon>Bacteria</taxon>
        <taxon>Bacillati</taxon>
        <taxon>Actinomycetota</taxon>
        <taxon>Actinomycetes</taxon>
        <taxon>Micrococcales</taxon>
        <taxon>Microbacteriaceae</taxon>
        <taxon>Microbacterium</taxon>
    </lineage>
</organism>
<feature type="transmembrane region" description="Helical" evidence="7">
    <location>
        <begin position="171"/>
        <end position="189"/>
    </location>
</feature>
<keyword evidence="10" id="KW-1185">Reference proteome</keyword>
<evidence type="ECO:0000256" key="1">
    <source>
        <dbReference type="ARBA" id="ARBA00004651"/>
    </source>
</evidence>
<evidence type="ECO:0000259" key="8">
    <source>
        <dbReference type="Pfam" id="PF09335"/>
    </source>
</evidence>
<comment type="caution">
    <text evidence="9">The sequence shown here is derived from an EMBL/GenBank/DDBJ whole genome shotgun (WGS) entry which is preliminary data.</text>
</comment>
<feature type="transmembrane region" description="Helical" evidence="7">
    <location>
        <begin position="139"/>
        <end position="159"/>
    </location>
</feature>
<reference evidence="9 10" key="1">
    <citation type="submission" date="2014-11" db="EMBL/GenBank/DDBJ databases">
        <title>Genome sequence of Microbacterium mangrovi MUSC 115(T).</title>
        <authorList>
            <person name="Lee L.-H."/>
        </authorList>
    </citation>
    <scope>NUCLEOTIDE SEQUENCE [LARGE SCALE GENOMIC DNA]</scope>
    <source>
        <strain evidence="9 10">MUSC 115</strain>
    </source>
</reference>
<evidence type="ECO:0000256" key="4">
    <source>
        <dbReference type="ARBA" id="ARBA00022692"/>
    </source>
</evidence>
<evidence type="ECO:0000256" key="7">
    <source>
        <dbReference type="RuleBase" id="RU367016"/>
    </source>
</evidence>
<dbReference type="InterPro" id="IPR032818">
    <property type="entry name" value="DedA-like"/>
</dbReference>
<dbReference type="Pfam" id="PF09335">
    <property type="entry name" value="VTT_dom"/>
    <property type="match status" value="1"/>
</dbReference>
<keyword evidence="6 7" id="KW-0472">Membrane</keyword>
<dbReference type="EMBL" id="JTDK01000002">
    <property type="protein sequence ID" value="KHK99548.1"/>
    <property type="molecule type" value="Genomic_DNA"/>
</dbReference>
<dbReference type="RefSeq" id="WP_039395489.1">
    <property type="nucleotide sequence ID" value="NZ_JTDK01000002.1"/>
</dbReference>
<evidence type="ECO:0000256" key="3">
    <source>
        <dbReference type="ARBA" id="ARBA00022475"/>
    </source>
</evidence>
<feature type="transmembrane region" description="Helical" evidence="7">
    <location>
        <begin position="7"/>
        <end position="33"/>
    </location>
</feature>
<evidence type="ECO:0000256" key="6">
    <source>
        <dbReference type="ARBA" id="ARBA00023136"/>
    </source>
</evidence>
<name>A0A0B2ACQ1_9MICO</name>
<dbReference type="PANTHER" id="PTHR30353">
    <property type="entry name" value="INNER MEMBRANE PROTEIN DEDA-RELATED"/>
    <property type="match status" value="1"/>
</dbReference>
<evidence type="ECO:0000313" key="9">
    <source>
        <dbReference type="EMBL" id="KHK99548.1"/>
    </source>
</evidence>
<dbReference type="AlphaFoldDB" id="A0A0B2ACQ1"/>
<keyword evidence="4 7" id="KW-0812">Transmembrane</keyword>
<comment type="subcellular location">
    <subcellularLocation>
        <location evidence="1 7">Cell membrane</location>
        <topology evidence="1 7">Multi-pass membrane protein</topology>
    </subcellularLocation>
</comment>
<evidence type="ECO:0000256" key="2">
    <source>
        <dbReference type="ARBA" id="ARBA00010792"/>
    </source>
</evidence>
<accession>A0A0B2ACQ1</accession>
<dbReference type="PANTHER" id="PTHR30353:SF0">
    <property type="entry name" value="TRANSMEMBRANE PROTEIN"/>
    <property type="match status" value="1"/>
</dbReference>
<dbReference type="InterPro" id="IPR032816">
    <property type="entry name" value="VTT_dom"/>
</dbReference>
<feature type="domain" description="VTT" evidence="8">
    <location>
        <begin position="33"/>
        <end position="157"/>
    </location>
</feature>
<dbReference type="STRING" id="1348253.LK09_02700"/>
<dbReference type="Proteomes" id="UP000031030">
    <property type="component" value="Unassembled WGS sequence"/>
</dbReference>
<keyword evidence="3 7" id="KW-1003">Cell membrane</keyword>
<feature type="transmembrane region" description="Helical" evidence="7">
    <location>
        <begin position="53"/>
        <end position="74"/>
    </location>
</feature>
<dbReference type="GO" id="GO:0005886">
    <property type="term" value="C:plasma membrane"/>
    <property type="evidence" value="ECO:0007669"/>
    <property type="project" value="UniProtKB-SubCell"/>
</dbReference>
<sequence>MNIITSLAVLGPVALVLIAAIVVVENGLLFPFLPGDSLVFAAALLAPMLHLPWWVIVVVAAVAAFAGAELGFWIGRRYGRRLFREDARVFKLRYLEETEVFFERWGRFAIVLARFVPIVRTFVPPAAGISHMPHGRFTLWNGISAVLWAGVLGIAGALLGQIPWVAANIDWIMVGIVVVTVLPVGITALKRHREVQESRR</sequence>
<comment type="similarity">
    <text evidence="2 7">Belongs to the DedA family.</text>
</comment>
<evidence type="ECO:0000313" key="10">
    <source>
        <dbReference type="Proteomes" id="UP000031030"/>
    </source>
</evidence>
<protein>
    <recommendedName>
        <fullName evidence="8">VTT domain-containing protein</fullName>
    </recommendedName>
</protein>
<gene>
    <name evidence="9" type="ORF">LK09_02700</name>
</gene>
<evidence type="ECO:0000256" key="5">
    <source>
        <dbReference type="ARBA" id="ARBA00022989"/>
    </source>
</evidence>
<proteinExistence type="inferred from homology"/>
<dbReference type="OrthoDB" id="9813426at2"/>
<keyword evidence="5 7" id="KW-1133">Transmembrane helix</keyword>